<evidence type="ECO:0000313" key="2">
    <source>
        <dbReference type="Proteomes" id="UP001567572"/>
    </source>
</evidence>
<dbReference type="Pfam" id="PF14022">
    <property type="entry name" value="DUF4238"/>
    <property type="match status" value="1"/>
</dbReference>
<dbReference type="AlphaFoldDB" id="A0ABD5LYT0"/>
<proteinExistence type="predicted"/>
<accession>A0ABD5LYT0</accession>
<dbReference type="InterPro" id="IPR025332">
    <property type="entry name" value="DUF4238"/>
</dbReference>
<dbReference type="RefSeq" id="WP_371158945.1">
    <property type="nucleotide sequence ID" value="NZ_JBEDNY010000001.1"/>
</dbReference>
<evidence type="ECO:0000313" key="1">
    <source>
        <dbReference type="EMBL" id="MEZ3162280.1"/>
    </source>
</evidence>
<organism evidence="1 2">
    <name type="scientific">Halorubrum miltondacostae</name>
    <dbReference type="NCBI Taxonomy" id="3076378"/>
    <lineage>
        <taxon>Archaea</taxon>
        <taxon>Methanobacteriati</taxon>
        <taxon>Methanobacteriota</taxon>
        <taxon>Stenosarchaea group</taxon>
        <taxon>Halobacteria</taxon>
        <taxon>Halobacteriales</taxon>
        <taxon>Haloferacaceae</taxon>
        <taxon>Halorubrum</taxon>
    </lineage>
</organism>
<keyword evidence="2" id="KW-1185">Reference proteome</keyword>
<sequence length="367" mass="42623">MPARKKQHYVPKLYMRGFTDTEKLPSYQLDHRQEFQPTSIDNLCYEDYFYSDDSEKEEATMKIEDRFAAVLQELRNEQTLSALDSEEEWMFLLTFLTHTHKRTKNAKKESQEFTQKLLRLWLEANEGAMEGGDEEMRQKALEMLEEDKIQIKNSPAFPMGELVSMYGPLLIGDLEVALLRDATEMGFIFSDHPVVLDNPMFQDEIRDAKTGFQTRGIQIFCPISPDLTLMMYDPDCYHIPGTGVVDVGSDVVTDLNKFQIVNTLDAVFYQTEGRESEIRVLHDEVEDLRPEYMTQVDRFDSDDPQFDTDNEVVGIGSTVPDFSPELAFVEELNAEFDLIRSPEMYRMYKSMSKDARDYAKEQLKEDE</sequence>
<reference evidence="1 2" key="1">
    <citation type="submission" date="2024-06" db="EMBL/GenBank/DDBJ databases">
        <title>Halorubrum miltondacostae sp. nov., a potential PHA producer isolated from an inland solar saltern in Rio Maior, Portugal.</title>
        <authorList>
            <person name="Albuquerque L."/>
            <person name="Viver T."/>
            <person name="Barroso C."/>
            <person name="Claudino R."/>
            <person name="Galvan M."/>
            <person name="Simoes G."/>
            <person name="Lobo Da Cunha A."/>
            <person name="Egas C."/>
        </authorList>
    </citation>
    <scope>NUCLEOTIDE SEQUENCE [LARGE SCALE GENOMIC DNA]</scope>
    <source>
        <strain evidence="1 2">RMP-11</strain>
    </source>
</reference>
<dbReference type="Proteomes" id="UP001567572">
    <property type="component" value="Unassembled WGS sequence"/>
</dbReference>
<comment type="caution">
    <text evidence="1">The sequence shown here is derived from an EMBL/GenBank/DDBJ whole genome shotgun (WGS) entry which is preliminary data.</text>
</comment>
<dbReference type="EMBL" id="JBEDNY010000001">
    <property type="protein sequence ID" value="MEZ3162280.1"/>
    <property type="molecule type" value="Genomic_DNA"/>
</dbReference>
<name>A0ABD5LYT0_9EURY</name>
<gene>
    <name evidence="1" type="ORF">ABNG04_00050</name>
</gene>
<protein>
    <submittedName>
        <fullName evidence="1">DUF4238 domain-containing protein</fullName>
    </submittedName>
</protein>